<gene>
    <name evidence="3" type="ORF">HOLleu_03050</name>
</gene>
<feature type="compositionally biased region" description="Low complexity" evidence="1">
    <location>
        <begin position="243"/>
        <end position="253"/>
    </location>
</feature>
<reference evidence="3" key="1">
    <citation type="submission" date="2021-10" db="EMBL/GenBank/DDBJ databases">
        <title>Tropical sea cucumber genome reveals ecological adaptation and Cuvierian tubules defense mechanism.</title>
        <authorList>
            <person name="Chen T."/>
        </authorList>
    </citation>
    <scope>NUCLEOTIDE SEQUENCE</scope>
    <source>
        <strain evidence="3">Nanhai2018</strain>
        <tissue evidence="3">Muscle</tissue>
    </source>
</reference>
<evidence type="ECO:0000256" key="1">
    <source>
        <dbReference type="SAM" id="MobiDB-lite"/>
    </source>
</evidence>
<comment type="caution">
    <text evidence="3">The sequence shown here is derived from an EMBL/GenBank/DDBJ whole genome shotgun (WGS) entry which is preliminary data.</text>
</comment>
<protein>
    <recommendedName>
        <fullName evidence="2">DUF6729 domain-containing protein</fullName>
    </recommendedName>
</protein>
<dbReference type="EMBL" id="JAIZAY010000001">
    <property type="protein sequence ID" value="KAJ8050026.1"/>
    <property type="molecule type" value="Genomic_DNA"/>
</dbReference>
<dbReference type="InterPro" id="IPR046616">
    <property type="entry name" value="DUF6729"/>
</dbReference>
<sequence>MASAPNIRVISKGDMVMKVTSAADEAKKRYRSRPTAAPFPMVKALEEVDRDARDALHHVGIHEPDDVTLLGEYKIQRGQYYNKTFKWVLENDAGYALYLWREHLKGPSPGKTEVQARRATANLEALVRYVSKFQICRDTHHSIVAGKAAELKAKETGDPGFNTLGFGKYHRLTYKQMQNSADKEHQKYCKWILNKTGIMKGSSMHRFQLYLKNVSGQASSQTSTGDVKTMKPPVNPSVALAGTSTSSANNSETETSRPATASTKGPSASMVQTPACTSSVSGLSTVITNPCTPPPPRQSSCNIVCDDLLPHDQSTVHEDSVVEVCDIHTDGALASTSATHDVTAEVHTDEVLDSTNGQSWQRFCSKAQEEWMKAELKTLGLLPGTREYLDSSRWQGQPLWRSPPPGELQPRFANQLQRPEPFWIHPMFVWSPETMCQQLMGTTTFPCITSSCKGQAEKRGVGKPRLIVGSGGGNTGMPNTGQYYIVASTLYCRSCKCSPWASDQPAYLKMLPLTLQNLFPAHITYRKAVCRTLVDEMRRSGRSPADMAKQTKELLQLRYERAHNQYLSLVSIVRKQAQRNKSLDAHVGLDVKQLSIPFGTYSDPEGYRGADVSEQFLSDILISEYEDQKPYLYGLLKGVYGRYWRSDHTRTIAKKWSYSVV</sequence>
<feature type="region of interest" description="Disordered" evidence="1">
    <location>
        <begin position="218"/>
        <end position="274"/>
    </location>
</feature>
<dbReference type="OrthoDB" id="8931359at2759"/>
<dbReference type="AlphaFoldDB" id="A0A9Q1HLM8"/>
<name>A0A9Q1HLM8_HOLLE</name>
<feature type="domain" description="DUF6729" evidence="2">
    <location>
        <begin position="398"/>
        <end position="577"/>
    </location>
</feature>
<proteinExistence type="predicted"/>
<evidence type="ECO:0000313" key="4">
    <source>
        <dbReference type="Proteomes" id="UP001152320"/>
    </source>
</evidence>
<organism evidence="3 4">
    <name type="scientific">Holothuria leucospilota</name>
    <name type="common">Black long sea cucumber</name>
    <name type="synonym">Mertensiothuria leucospilota</name>
    <dbReference type="NCBI Taxonomy" id="206669"/>
    <lineage>
        <taxon>Eukaryota</taxon>
        <taxon>Metazoa</taxon>
        <taxon>Echinodermata</taxon>
        <taxon>Eleutherozoa</taxon>
        <taxon>Echinozoa</taxon>
        <taxon>Holothuroidea</taxon>
        <taxon>Aspidochirotacea</taxon>
        <taxon>Aspidochirotida</taxon>
        <taxon>Holothuriidae</taxon>
        <taxon>Holothuria</taxon>
    </lineage>
</organism>
<dbReference type="Pfam" id="PF20499">
    <property type="entry name" value="DUF6729"/>
    <property type="match status" value="1"/>
</dbReference>
<dbReference type="Proteomes" id="UP001152320">
    <property type="component" value="Chromosome 1"/>
</dbReference>
<feature type="compositionally biased region" description="Polar residues" evidence="1">
    <location>
        <begin position="257"/>
        <end position="274"/>
    </location>
</feature>
<keyword evidence="4" id="KW-1185">Reference proteome</keyword>
<evidence type="ECO:0000313" key="3">
    <source>
        <dbReference type="EMBL" id="KAJ8050026.1"/>
    </source>
</evidence>
<accession>A0A9Q1HLM8</accession>
<evidence type="ECO:0000259" key="2">
    <source>
        <dbReference type="Pfam" id="PF20499"/>
    </source>
</evidence>